<dbReference type="EMBL" id="FUIG01000013">
    <property type="protein sequence ID" value="SJM28658.1"/>
    <property type="molecule type" value="Genomic_DNA"/>
</dbReference>
<organism evidence="1 2">
    <name type="scientific">Mesorhizobium delmotii</name>
    <dbReference type="NCBI Taxonomy" id="1631247"/>
    <lineage>
        <taxon>Bacteria</taxon>
        <taxon>Pseudomonadati</taxon>
        <taxon>Pseudomonadota</taxon>
        <taxon>Alphaproteobacteria</taxon>
        <taxon>Hyphomicrobiales</taxon>
        <taxon>Phyllobacteriaceae</taxon>
        <taxon>Mesorhizobium</taxon>
    </lineage>
</organism>
<dbReference type="AlphaFoldDB" id="A0A2P9ABY0"/>
<protein>
    <submittedName>
        <fullName evidence="1">Uncharacterized protein</fullName>
    </submittedName>
</protein>
<dbReference type="Proteomes" id="UP000245698">
    <property type="component" value="Unassembled WGS sequence"/>
</dbReference>
<evidence type="ECO:0000313" key="1">
    <source>
        <dbReference type="EMBL" id="SJM28658.1"/>
    </source>
</evidence>
<keyword evidence="2" id="KW-1185">Reference proteome</keyword>
<gene>
    <name evidence="1" type="ORF">BQ8482_110588</name>
</gene>
<evidence type="ECO:0000313" key="2">
    <source>
        <dbReference type="Proteomes" id="UP000245698"/>
    </source>
</evidence>
<reference evidence="2" key="1">
    <citation type="submission" date="2016-12" db="EMBL/GenBank/DDBJ databases">
        <authorList>
            <person name="Brunel B."/>
        </authorList>
    </citation>
    <scope>NUCLEOTIDE SEQUENCE [LARGE SCALE GENOMIC DNA]</scope>
</reference>
<sequence>MDSDEFDLELANTVLAAPDKPAYRQLGT</sequence>
<proteinExistence type="predicted"/>
<accession>A0A2P9ABY0</accession>
<name>A0A2P9ABY0_9HYPH</name>